<keyword evidence="7" id="KW-1003">Cell membrane</keyword>
<evidence type="ECO:0000256" key="5">
    <source>
        <dbReference type="ARBA" id="ARBA00023004"/>
    </source>
</evidence>
<evidence type="ECO:0000256" key="7">
    <source>
        <dbReference type="HAMAP-Rule" id="MF_01207"/>
    </source>
</evidence>
<sequence length="216" mass="24331">MGVRASASASGRRRWTAQEIGRIKPLVFALASYPLARWVWLAFETGFGANPQEFLIRSTGIWSLVLLLVTLGVTPLRRLVGQPALVRVRRMLGLFAFFYAVLHVAGWALWERSLSPALMWDDVVQRTFVTVGVAAFLPMLALAWTSTQGWMRRLGPLWQKLHRSVYAVGGLSVWHFWLVRAGKNDFFEPYAYGGVLVVLLAWRLVFSWRGRGASGP</sequence>
<feature type="transmembrane region" description="Helical" evidence="7">
    <location>
        <begin position="60"/>
        <end position="80"/>
    </location>
</feature>
<feature type="transmembrane region" description="Helical" evidence="7">
    <location>
        <begin position="189"/>
        <end position="206"/>
    </location>
</feature>
<dbReference type="GO" id="GO:0010181">
    <property type="term" value="F:FMN binding"/>
    <property type="evidence" value="ECO:0007669"/>
    <property type="project" value="UniProtKB-UniRule"/>
</dbReference>
<keyword evidence="6 7" id="KW-0472">Membrane</keyword>
<keyword evidence="7" id="KW-0249">Electron transport</keyword>
<evidence type="ECO:0000256" key="1">
    <source>
        <dbReference type="ARBA" id="ARBA00004141"/>
    </source>
</evidence>
<organism evidence="9">
    <name type="scientific">Castellaniella ginsengisoli</name>
    <dbReference type="NCBI Taxonomy" id="546114"/>
    <lineage>
        <taxon>Bacteria</taxon>
        <taxon>Pseudomonadati</taxon>
        <taxon>Pseudomonadota</taxon>
        <taxon>Betaproteobacteria</taxon>
        <taxon>Burkholderiales</taxon>
        <taxon>Alcaligenaceae</taxon>
        <taxon>Castellaniella</taxon>
    </lineage>
</organism>
<comment type="cofactor">
    <cofactor evidence="7">
        <name>heme b</name>
        <dbReference type="ChEBI" id="CHEBI:60344"/>
    </cofactor>
    <text evidence="7">Binds 1 heme b (iron(II)-protoporphyrin IX) group per subunit.</text>
</comment>
<evidence type="ECO:0000256" key="4">
    <source>
        <dbReference type="ARBA" id="ARBA00022989"/>
    </source>
</evidence>
<dbReference type="RefSeq" id="WP_368640114.1">
    <property type="nucleotide sequence ID" value="NZ_CP158254.1"/>
</dbReference>
<dbReference type="Pfam" id="PF01794">
    <property type="entry name" value="Ferric_reduct"/>
    <property type="match status" value="1"/>
</dbReference>
<keyword evidence="7" id="KW-0285">Flavoprotein</keyword>
<dbReference type="GO" id="GO:0030091">
    <property type="term" value="P:protein repair"/>
    <property type="evidence" value="ECO:0007669"/>
    <property type="project" value="UniProtKB-UniRule"/>
</dbReference>
<dbReference type="GO" id="GO:0009055">
    <property type="term" value="F:electron transfer activity"/>
    <property type="evidence" value="ECO:0007669"/>
    <property type="project" value="UniProtKB-UniRule"/>
</dbReference>
<feature type="transmembrane region" description="Helical" evidence="7">
    <location>
        <begin position="165"/>
        <end position="183"/>
    </location>
</feature>
<evidence type="ECO:0000313" key="9">
    <source>
        <dbReference type="EMBL" id="XDJ47782.1"/>
    </source>
</evidence>
<evidence type="ECO:0000256" key="2">
    <source>
        <dbReference type="ARBA" id="ARBA00022448"/>
    </source>
</evidence>
<keyword evidence="3 7" id="KW-0812">Transmembrane</keyword>
<dbReference type="GO" id="GO:0020037">
    <property type="term" value="F:heme binding"/>
    <property type="evidence" value="ECO:0007669"/>
    <property type="project" value="UniProtKB-UniRule"/>
</dbReference>
<protein>
    <recommendedName>
        <fullName evidence="7">Protein-methionine-sulfoxide reductase heme-binding subunit MsrQ</fullName>
    </recommendedName>
    <alternativeName>
        <fullName evidence="7">Flavocytochrome MsrQ</fullName>
    </alternativeName>
</protein>
<keyword evidence="5 7" id="KW-0408">Iron</keyword>
<comment type="subunit">
    <text evidence="7">Heterodimer of a catalytic subunit (MsrP) and a heme-binding subunit (MsrQ).</text>
</comment>
<gene>
    <name evidence="7" type="primary">msrQ</name>
    <name evidence="9" type="ORF">ABRZ04_01525</name>
</gene>
<dbReference type="AlphaFoldDB" id="A0AB39D0G3"/>
<feature type="transmembrane region" description="Helical" evidence="7">
    <location>
        <begin position="21"/>
        <end position="40"/>
    </location>
</feature>
<dbReference type="PANTHER" id="PTHR36964:SF1">
    <property type="entry name" value="PROTEIN-METHIONINE-SULFOXIDE REDUCTASE HEME-BINDING SUBUNIT MSRQ"/>
    <property type="match status" value="1"/>
</dbReference>
<evidence type="ECO:0000256" key="3">
    <source>
        <dbReference type="ARBA" id="ARBA00022692"/>
    </source>
</evidence>
<dbReference type="InterPro" id="IPR013130">
    <property type="entry name" value="Fe3_Rdtase_TM_dom"/>
</dbReference>
<dbReference type="PANTHER" id="PTHR36964">
    <property type="entry name" value="PROTEIN-METHIONINE-SULFOXIDE REDUCTASE HEME-BINDING SUBUNIT MSRQ"/>
    <property type="match status" value="1"/>
</dbReference>
<keyword evidence="7" id="KW-0349">Heme</keyword>
<feature type="transmembrane region" description="Helical" evidence="7">
    <location>
        <begin position="92"/>
        <end position="110"/>
    </location>
</feature>
<dbReference type="EMBL" id="CP158254">
    <property type="protein sequence ID" value="XDJ47782.1"/>
    <property type="molecule type" value="Genomic_DNA"/>
</dbReference>
<accession>A0AB39D0G3</accession>
<comment type="cofactor">
    <cofactor evidence="7">
        <name>FMN</name>
        <dbReference type="ChEBI" id="CHEBI:58210"/>
    </cofactor>
    <text evidence="7">Binds 1 FMN per subunit.</text>
</comment>
<proteinExistence type="inferred from homology"/>
<keyword evidence="7" id="KW-0479">Metal-binding</keyword>
<keyword evidence="4 7" id="KW-1133">Transmembrane helix</keyword>
<dbReference type="GO" id="GO:0016679">
    <property type="term" value="F:oxidoreductase activity, acting on diphenols and related substances as donors"/>
    <property type="evidence" value="ECO:0007669"/>
    <property type="project" value="TreeGrafter"/>
</dbReference>
<comment type="function">
    <text evidence="7">Part of the MsrPQ system that repairs oxidized periplasmic proteins containing methionine sulfoxide residues (Met-O), using respiratory chain electrons. Thus protects these proteins from oxidative-stress damage caused by reactive species of oxygen and chlorine generated by the host defense mechanisms. MsrPQ is essential for the maintenance of envelope integrity under bleach stress, rescuing a wide series of structurally unrelated periplasmic proteins from methionine oxidation. MsrQ provides electrons for reduction to the reductase catalytic subunit MsrP, using the quinone pool of the respiratory chain.</text>
</comment>
<evidence type="ECO:0000259" key="8">
    <source>
        <dbReference type="Pfam" id="PF01794"/>
    </source>
</evidence>
<keyword evidence="7" id="KW-0288">FMN</keyword>
<evidence type="ECO:0000256" key="6">
    <source>
        <dbReference type="ARBA" id="ARBA00023136"/>
    </source>
</evidence>
<comment type="similarity">
    <text evidence="7">Belongs to the MsrQ family.</text>
</comment>
<feature type="transmembrane region" description="Helical" evidence="7">
    <location>
        <begin position="125"/>
        <end position="144"/>
    </location>
</feature>
<dbReference type="HAMAP" id="MF_01207">
    <property type="entry name" value="MsrQ"/>
    <property type="match status" value="1"/>
</dbReference>
<dbReference type="GO" id="GO:0005886">
    <property type="term" value="C:plasma membrane"/>
    <property type="evidence" value="ECO:0007669"/>
    <property type="project" value="UniProtKB-SubCell"/>
</dbReference>
<comment type="subcellular location">
    <subcellularLocation>
        <location evidence="7">Cell membrane</location>
        <topology evidence="7">Multi-pass membrane protein</topology>
    </subcellularLocation>
    <subcellularLocation>
        <location evidence="1">Membrane</location>
        <topology evidence="1">Multi-pass membrane protein</topology>
    </subcellularLocation>
</comment>
<name>A0AB39D0G3_9BURK</name>
<dbReference type="GO" id="GO:0046872">
    <property type="term" value="F:metal ion binding"/>
    <property type="evidence" value="ECO:0007669"/>
    <property type="project" value="UniProtKB-KW"/>
</dbReference>
<dbReference type="InterPro" id="IPR022837">
    <property type="entry name" value="MsrQ-like"/>
</dbReference>
<keyword evidence="2 7" id="KW-0813">Transport</keyword>
<feature type="domain" description="Ferric oxidoreductase" evidence="8">
    <location>
        <begin position="59"/>
        <end position="168"/>
    </location>
</feature>
<reference evidence="9" key="1">
    <citation type="submission" date="2024-05" db="EMBL/GenBank/DDBJ databases">
        <authorList>
            <person name="Luo Y.-C."/>
            <person name="Nicholds J."/>
            <person name="Mortimer T."/>
            <person name="Maboni G."/>
        </authorList>
    </citation>
    <scope>NUCLEOTIDE SEQUENCE</scope>
    <source>
        <strain evidence="9">151836</strain>
    </source>
</reference>